<feature type="domain" description="Metallo-beta-lactamase" evidence="1">
    <location>
        <begin position="15"/>
        <end position="200"/>
    </location>
</feature>
<sequence length="292" mass="32266">MGVRKLGDSAYLYPGSPSTLIRIHEGNAVLVDPGHGSGRHKDLRREVGKLGLEVNLQLATHGHADHVSVCPKIDAPLLTHRFEFSIAESPLNREILTFGSKAPEGFLAYAFPEEVKVHGVFEWGDEIAGLKAVQLNGHSPGMTGFLDEENGLIYAGDSFFGERLLQSVGLPYLVDVGLFWKSLETLREYAGSGYLLIPSHGKSVSGEEAIETLEFNIKRVEDSEKLALEFLREPLTVDELAFRIMRALGVELTPKKLALNLVPVRALIAELYNRGELEAVVENGLKWVRRKE</sequence>
<dbReference type="EnsemblBacteria" id="BAD84218">
    <property type="protein sequence ID" value="BAD84218"/>
    <property type="gene ID" value="TK0029"/>
</dbReference>
<dbReference type="PANTHER" id="PTHR42951">
    <property type="entry name" value="METALLO-BETA-LACTAMASE DOMAIN-CONTAINING"/>
    <property type="match status" value="1"/>
</dbReference>
<dbReference type="OrthoDB" id="197151at2157"/>
<dbReference type="SMART" id="SM00849">
    <property type="entry name" value="Lactamase_B"/>
    <property type="match status" value="1"/>
</dbReference>
<protein>
    <submittedName>
        <fullName evidence="2">Zinc-dependent hydrolase, glyoxylase II family</fullName>
    </submittedName>
</protein>
<dbReference type="PhylomeDB" id="Q5JED1"/>
<dbReference type="RefSeq" id="WP_011248984.1">
    <property type="nucleotide sequence ID" value="NC_006624.1"/>
</dbReference>
<dbReference type="InterPro" id="IPR050855">
    <property type="entry name" value="NDM-1-like"/>
</dbReference>
<dbReference type="InParanoid" id="Q5JED1"/>
<name>Q5JED1_THEKO</name>
<organism evidence="2 3">
    <name type="scientific">Thermococcus kodakarensis (strain ATCC BAA-918 / JCM 12380 / KOD1)</name>
    <name type="common">Pyrococcus kodakaraensis (strain KOD1)</name>
    <dbReference type="NCBI Taxonomy" id="69014"/>
    <lineage>
        <taxon>Archaea</taxon>
        <taxon>Methanobacteriati</taxon>
        <taxon>Methanobacteriota</taxon>
        <taxon>Thermococci</taxon>
        <taxon>Thermococcales</taxon>
        <taxon>Thermococcaceae</taxon>
        <taxon>Thermococcus</taxon>
    </lineage>
</organism>
<dbReference type="InterPro" id="IPR036866">
    <property type="entry name" value="RibonucZ/Hydroxyglut_hydro"/>
</dbReference>
<dbReference type="PANTHER" id="PTHR42951:SF14">
    <property type="entry name" value="METALLO-BETA-LACTAMASE SUPERFAMILY PROTEIN"/>
    <property type="match status" value="1"/>
</dbReference>
<dbReference type="GeneID" id="78446529"/>
<dbReference type="STRING" id="69014.TK0029"/>
<dbReference type="PATRIC" id="fig|69014.16.peg.29"/>
<dbReference type="EMBL" id="AP006878">
    <property type="protein sequence ID" value="BAD84218.1"/>
    <property type="molecule type" value="Genomic_DNA"/>
</dbReference>
<keyword evidence="3" id="KW-1185">Reference proteome</keyword>
<dbReference type="GO" id="GO:0016787">
    <property type="term" value="F:hydrolase activity"/>
    <property type="evidence" value="ECO:0007669"/>
    <property type="project" value="UniProtKB-KW"/>
</dbReference>
<evidence type="ECO:0000313" key="3">
    <source>
        <dbReference type="Proteomes" id="UP000000536"/>
    </source>
</evidence>
<dbReference type="eggNOG" id="arCOG00498">
    <property type="taxonomic scope" value="Archaea"/>
</dbReference>
<dbReference type="AlphaFoldDB" id="Q5JED1"/>
<evidence type="ECO:0000313" key="2">
    <source>
        <dbReference type="EMBL" id="BAD84218.1"/>
    </source>
</evidence>
<dbReference type="Gene3D" id="3.60.15.10">
    <property type="entry name" value="Ribonuclease Z/Hydroxyacylglutathione hydrolase-like"/>
    <property type="match status" value="1"/>
</dbReference>
<dbReference type="KEGG" id="tko:TK0029"/>
<proteinExistence type="predicted"/>
<gene>
    <name evidence="2" type="ordered locus">TK0029</name>
</gene>
<evidence type="ECO:0000259" key="1">
    <source>
        <dbReference type="SMART" id="SM00849"/>
    </source>
</evidence>
<dbReference type="HOGENOM" id="CLU_061754_0_0_2"/>
<keyword evidence="2" id="KW-0378">Hydrolase</keyword>
<dbReference type="InterPro" id="IPR001279">
    <property type="entry name" value="Metallo-B-lactamas"/>
</dbReference>
<dbReference type="Proteomes" id="UP000000536">
    <property type="component" value="Chromosome"/>
</dbReference>
<accession>Q5JED1</accession>
<dbReference type="Pfam" id="PF00753">
    <property type="entry name" value="Lactamase_B"/>
    <property type="match status" value="1"/>
</dbReference>
<reference evidence="2 3" key="1">
    <citation type="journal article" date="2005" name="Genome Res.">
        <title>Complete genome sequence of the hyperthermophilic archaeon Thermococcus kodakaraensis KOD1 and comparison with Pyrococcus genomes.</title>
        <authorList>
            <person name="Fukui T."/>
            <person name="Atomi H."/>
            <person name="Kanai T."/>
            <person name="Matsumi R."/>
            <person name="Fujiwara S."/>
            <person name="Imanaka T."/>
        </authorList>
    </citation>
    <scope>NUCLEOTIDE SEQUENCE [LARGE SCALE GENOMIC DNA]</scope>
    <source>
        <strain evidence="3">ATCC BAA-918 / JCM 12380 / KOD1</strain>
    </source>
</reference>
<dbReference type="SUPFAM" id="SSF56281">
    <property type="entry name" value="Metallo-hydrolase/oxidoreductase"/>
    <property type="match status" value="1"/>
</dbReference>